<dbReference type="EMBL" id="JAOQAZ010000039">
    <property type="protein sequence ID" value="KAJ4247498.1"/>
    <property type="molecule type" value="Genomic_DNA"/>
</dbReference>
<dbReference type="Gene3D" id="3.50.4.10">
    <property type="entry name" value="Hepatocyte Growth Factor"/>
    <property type="match status" value="1"/>
</dbReference>
<protein>
    <recommendedName>
        <fullName evidence="3">Apple domain-containing protein</fullName>
    </recommendedName>
</protein>
<dbReference type="InterPro" id="IPR003609">
    <property type="entry name" value="Pan_app"/>
</dbReference>
<dbReference type="Pfam" id="PF00024">
    <property type="entry name" value="PAN_1"/>
    <property type="match status" value="1"/>
</dbReference>
<dbReference type="OrthoDB" id="5094340at2759"/>
<gene>
    <name evidence="4" type="ORF">NW762_013175</name>
</gene>
<feature type="domain" description="Apple" evidence="3">
    <location>
        <begin position="143"/>
        <end position="215"/>
    </location>
</feature>
<evidence type="ECO:0000259" key="3">
    <source>
        <dbReference type="PROSITE" id="PS50948"/>
    </source>
</evidence>
<feature type="signal peptide" evidence="2">
    <location>
        <begin position="1"/>
        <end position="21"/>
    </location>
</feature>
<sequence>MVISKRIVAALACLSIAGVSAGPCRPHTTTSSTETAVSATSSLTSVTETSTLSISSETESTTASATESGTLTASSETESVTETASSTCTVTSTTESVSSDELSTTSGVLSTTTDASTTEFQSTTTETTTTAATTTSAAPVTPCNNEIYRGRTRSEGYKTTEASTDKECYEACFGEQMCNAWWFYAAGTCHLYAEELSEIGTPVNENDQLMGSRNCSPDDYTPCNDDIGFGYISKSPIAQTSQVQLELDCAQLCMKNGECTVWQYDSLIQTCNMFTGSFAEVFTAEADAPQGSKIALAGSRSCSSDFFKPELGPCNGQISWNNGAMSGYRRFPQYNTIPLCARACSIDPMCLSWGIWDGNADCVFSQYEYYDDPSDICIAASRNCGVP</sequence>
<proteinExistence type="predicted"/>
<dbReference type="AlphaFoldDB" id="A0A9W8V827"/>
<dbReference type="PROSITE" id="PS50948">
    <property type="entry name" value="PAN"/>
    <property type="match status" value="2"/>
</dbReference>
<comment type="caution">
    <text evidence="4">The sequence shown here is derived from an EMBL/GenBank/DDBJ whole genome shotgun (WGS) entry which is preliminary data.</text>
</comment>
<keyword evidence="2" id="KW-0732">Signal</keyword>
<feature type="region of interest" description="Disordered" evidence="1">
    <location>
        <begin position="23"/>
        <end position="146"/>
    </location>
</feature>
<organism evidence="4 5">
    <name type="scientific">Fusarium torreyae</name>
    <dbReference type="NCBI Taxonomy" id="1237075"/>
    <lineage>
        <taxon>Eukaryota</taxon>
        <taxon>Fungi</taxon>
        <taxon>Dikarya</taxon>
        <taxon>Ascomycota</taxon>
        <taxon>Pezizomycotina</taxon>
        <taxon>Sordariomycetes</taxon>
        <taxon>Hypocreomycetidae</taxon>
        <taxon>Hypocreales</taxon>
        <taxon>Nectriaceae</taxon>
        <taxon>Fusarium</taxon>
    </lineage>
</organism>
<evidence type="ECO:0000256" key="1">
    <source>
        <dbReference type="SAM" id="MobiDB-lite"/>
    </source>
</evidence>
<feature type="chain" id="PRO_5040728208" description="Apple domain-containing protein" evidence="2">
    <location>
        <begin position="22"/>
        <end position="387"/>
    </location>
</feature>
<name>A0A9W8V827_9HYPO</name>
<dbReference type="Proteomes" id="UP001152049">
    <property type="component" value="Unassembled WGS sequence"/>
</dbReference>
<evidence type="ECO:0000313" key="5">
    <source>
        <dbReference type="Proteomes" id="UP001152049"/>
    </source>
</evidence>
<accession>A0A9W8V827</accession>
<reference evidence="4" key="1">
    <citation type="submission" date="2022-09" db="EMBL/GenBank/DDBJ databases">
        <title>Fusarium specimens isolated from Avocado Roots.</title>
        <authorList>
            <person name="Stajich J."/>
            <person name="Roper C."/>
            <person name="Heimlech-Rivalta G."/>
        </authorList>
    </citation>
    <scope>NUCLEOTIDE SEQUENCE</scope>
    <source>
        <strain evidence="4">CF00136</strain>
    </source>
</reference>
<keyword evidence="5" id="KW-1185">Reference proteome</keyword>
<feature type="compositionally biased region" description="Low complexity" evidence="1">
    <location>
        <begin position="28"/>
        <end position="138"/>
    </location>
</feature>
<feature type="domain" description="Apple" evidence="3">
    <location>
        <begin position="223"/>
        <end position="302"/>
    </location>
</feature>
<evidence type="ECO:0000313" key="4">
    <source>
        <dbReference type="EMBL" id="KAJ4247498.1"/>
    </source>
</evidence>
<dbReference type="Pfam" id="PF14295">
    <property type="entry name" value="PAN_4"/>
    <property type="match status" value="2"/>
</dbReference>
<evidence type="ECO:0000256" key="2">
    <source>
        <dbReference type="SAM" id="SignalP"/>
    </source>
</evidence>